<gene>
    <name evidence="6" type="ORF">H310_01060</name>
</gene>
<dbReference type="AlphaFoldDB" id="A0A024US94"/>
<feature type="domain" description="Sushi" evidence="5">
    <location>
        <begin position="31"/>
        <end position="87"/>
    </location>
</feature>
<sequence length="109" mass="11602">MVALMKYISIVFLTLSAVCCVAWASSAAHQSTCPALHSIPNGRVEISGSAAGATALYSCQTHYTMTGSSSRTCKNGAWSGSEPRCRVVYSRSSDNSFKRGHTGYKIGMK</sequence>
<dbReference type="eggNOG" id="ENOG502SFMC">
    <property type="taxonomic scope" value="Eukaryota"/>
</dbReference>
<dbReference type="SMART" id="SM00032">
    <property type="entry name" value="CCP"/>
    <property type="match status" value="1"/>
</dbReference>
<accession>A0A024US94</accession>
<feature type="chain" id="PRO_5001535293" description="Sushi domain-containing protein" evidence="4">
    <location>
        <begin position="25"/>
        <end position="109"/>
    </location>
</feature>
<evidence type="ECO:0000256" key="1">
    <source>
        <dbReference type="ARBA" id="ARBA00022729"/>
    </source>
</evidence>
<dbReference type="SUPFAM" id="SSF57535">
    <property type="entry name" value="Complement control module/SCR domain"/>
    <property type="match status" value="1"/>
</dbReference>
<dbReference type="STRING" id="157072.A0A024US94"/>
<keyword evidence="3" id="KW-1015">Disulfide bond</keyword>
<dbReference type="InterPro" id="IPR035976">
    <property type="entry name" value="Sushi/SCR/CCP_sf"/>
</dbReference>
<evidence type="ECO:0000259" key="5">
    <source>
        <dbReference type="PROSITE" id="PS50923"/>
    </source>
</evidence>
<organism evidence="6">
    <name type="scientific">Aphanomyces invadans</name>
    <dbReference type="NCBI Taxonomy" id="157072"/>
    <lineage>
        <taxon>Eukaryota</taxon>
        <taxon>Sar</taxon>
        <taxon>Stramenopiles</taxon>
        <taxon>Oomycota</taxon>
        <taxon>Saprolegniomycetes</taxon>
        <taxon>Saprolegniales</taxon>
        <taxon>Verrucalvaceae</taxon>
        <taxon>Aphanomyces</taxon>
    </lineage>
</organism>
<proteinExistence type="predicted"/>
<dbReference type="OrthoDB" id="10012881at2759"/>
<dbReference type="RefSeq" id="XP_008862298.1">
    <property type="nucleotide sequence ID" value="XM_008864076.1"/>
</dbReference>
<evidence type="ECO:0000256" key="4">
    <source>
        <dbReference type="SAM" id="SignalP"/>
    </source>
</evidence>
<dbReference type="Pfam" id="PF00084">
    <property type="entry name" value="Sushi"/>
    <property type="match status" value="1"/>
</dbReference>
<dbReference type="Gene3D" id="2.10.70.10">
    <property type="entry name" value="Complement Module, domain 1"/>
    <property type="match status" value="1"/>
</dbReference>
<dbReference type="InterPro" id="IPR000436">
    <property type="entry name" value="Sushi_SCR_CCP_dom"/>
</dbReference>
<dbReference type="EMBL" id="KI913953">
    <property type="protein sequence ID" value="ETW08493.1"/>
    <property type="molecule type" value="Genomic_DNA"/>
</dbReference>
<reference evidence="6" key="1">
    <citation type="submission" date="2013-12" db="EMBL/GenBank/DDBJ databases">
        <title>The Genome Sequence of Aphanomyces invadans NJM9701.</title>
        <authorList>
            <consortium name="The Broad Institute Genomics Platform"/>
            <person name="Russ C."/>
            <person name="Tyler B."/>
            <person name="van West P."/>
            <person name="Dieguez-Uribeondo J."/>
            <person name="Young S.K."/>
            <person name="Zeng Q."/>
            <person name="Gargeya S."/>
            <person name="Fitzgerald M."/>
            <person name="Abouelleil A."/>
            <person name="Alvarado L."/>
            <person name="Chapman S.B."/>
            <person name="Gainer-Dewar J."/>
            <person name="Goldberg J."/>
            <person name="Griggs A."/>
            <person name="Gujja S."/>
            <person name="Hansen M."/>
            <person name="Howarth C."/>
            <person name="Imamovic A."/>
            <person name="Ireland A."/>
            <person name="Larimer J."/>
            <person name="McCowan C."/>
            <person name="Murphy C."/>
            <person name="Pearson M."/>
            <person name="Poon T.W."/>
            <person name="Priest M."/>
            <person name="Roberts A."/>
            <person name="Saif S."/>
            <person name="Shea T."/>
            <person name="Sykes S."/>
            <person name="Wortman J."/>
            <person name="Nusbaum C."/>
            <person name="Birren B."/>
        </authorList>
    </citation>
    <scope>NUCLEOTIDE SEQUENCE [LARGE SCALE GENOMIC DNA]</scope>
    <source>
        <strain evidence="6">NJM9701</strain>
    </source>
</reference>
<keyword evidence="1 4" id="KW-0732">Signal</keyword>
<protein>
    <recommendedName>
        <fullName evidence="5">Sushi domain-containing protein</fullName>
    </recommendedName>
</protein>
<evidence type="ECO:0000313" key="6">
    <source>
        <dbReference type="EMBL" id="ETW08493.1"/>
    </source>
</evidence>
<dbReference type="CDD" id="cd00033">
    <property type="entry name" value="CCP"/>
    <property type="match status" value="1"/>
</dbReference>
<keyword evidence="2" id="KW-0677">Repeat</keyword>
<dbReference type="PANTHER" id="PTHR45656">
    <property type="entry name" value="PROTEIN CBR-CLEC-78"/>
    <property type="match status" value="1"/>
</dbReference>
<dbReference type="GeneID" id="20078110"/>
<dbReference type="PROSITE" id="PS50923">
    <property type="entry name" value="SUSHI"/>
    <property type="match status" value="1"/>
</dbReference>
<evidence type="ECO:0000256" key="3">
    <source>
        <dbReference type="ARBA" id="ARBA00023157"/>
    </source>
</evidence>
<name>A0A024US94_9STRA</name>
<evidence type="ECO:0000256" key="2">
    <source>
        <dbReference type="ARBA" id="ARBA00022737"/>
    </source>
</evidence>
<dbReference type="InterPro" id="IPR051277">
    <property type="entry name" value="SEZ6_CSMD_C4BPB_Regulators"/>
</dbReference>
<dbReference type="PANTHER" id="PTHR45656:SF4">
    <property type="entry name" value="PROTEIN CBR-CLEC-78"/>
    <property type="match status" value="1"/>
</dbReference>
<feature type="signal peptide" evidence="4">
    <location>
        <begin position="1"/>
        <end position="24"/>
    </location>
</feature>
<dbReference type="VEuPathDB" id="FungiDB:H310_01060"/>